<proteinExistence type="predicted"/>
<comment type="caution">
    <text evidence="2">The sequence shown here is derived from an EMBL/GenBank/DDBJ whole genome shotgun (WGS) entry which is preliminary data.</text>
</comment>
<dbReference type="RefSeq" id="WP_207335789.1">
    <property type="nucleotide sequence ID" value="NZ_JAFMYU010000008.1"/>
</dbReference>
<dbReference type="EMBL" id="JAFMYU010000008">
    <property type="protein sequence ID" value="MBO0931830.1"/>
    <property type="molecule type" value="Genomic_DNA"/>
</dbReference>
<feature type="transmembrane region" description="Helical" evidence="1">
    <location>
        <begin position="111"/>
        <end position="129"/>
    </location>
</feature>
<reference evidence="2 3" key="1">
    <citation type="submission" date="2021-03" db="EMBL/GenBank/DDBJ databases">
        <title>Fibrella sp. HMF5036 genome sequencing and assembly.</title>
        <authorList>
            <person name="Kang H."/>
            <person name="Kim H."/>
            <person name="Bae S."/>
            <person name="Joh K."/>
        </authorList>
    </citation>
    <scope>NUCLEOTIDE SEQUENCE [LARGE SCALE GENOMIC DNA]</scope>
    <source>
        <strain evidence="2 3">HMF5036</strain>
    </source>
</reference>
<evidence type="ECO:0000313" key="2">
    <source>
        <dbReference type="EMBL" id="MBO0931830.1"/>
    </source>
</evidence>
<protein>
    <submittedName>
        <fullName evidence="2">Cytochrome C</fullName>
    </submittedName>
</protein>
<evidence type="ECO:0000313" key="3">
    <source>
        <dbReference type="Proteomes" id="UP000664795"/>
    </source>
</evidence>
<keyword evidence="3" id="KW-1185">Reference proteome</keyword>
<sequence length="133" mass="14612">MSKQLQKVILFMDDNTVPFAEYAPPIKIDIDTTRLVDGEHMLKVVALSSDGKEGIQQVAFTVRNGPAISVIGLQSGDTVSDVIPITINAYGSETNESFVISASETPKPISAWVWSVVLVFIAWGTYYLISYFH</sequence>
<keyword evidence="1" id="KW-1133">Transmembrane helix</keyword>
<dbReference type="AlphaFoldDB" id="A0A939G7J8"/>
<keyword evidence="1" id="KW-0812">Transmembrane</keyword>
<gene>
    <name evidence="2" type="ORF">J2I48_12545</name>
</gene>
<keyword evidence="1" id="KW-0472">Membrane</keyword>
<name>A0A939G7J8_9BACT</name>
<organism evidence="2 3">
    <name type="scientific">Fibrella aquatilis</name>
    <dbReference type="NCBI Taxonomy" id="2817059"/>
    <lineage>
        <taxon>Bacteria</taxon>
        <taxon>Pseudomonadati</taxon>
        <taxon>Bacteroidota</taxon>
        <taxon>Cytophagia</taxon>
        <taxon>Cytophagales</taxon>
        <taxon>Spirosomataceae</taxon>
        <taxon>Fibrella</taxon>
    </lineage>
</organism>
<dbReference type="Proteomes" id="UP000664795">
    <property type="component" value="Unassembled WGS sequence"/>
</dbReference>
<accession>A0A939G7J8</accession>
<evidence type="ECO:0000256" key="1">
    <source>
        <dbReference type="SAM" id="Phobius"/>
    </source>
</evidence>